<dbReference type="EMBL" id="JAHQCR010000091">
    <property type="protein sequence ID" value="MBU9724341.1"/>
    <property type="molecule type" value="Genomic_DNA"/>
</dbReference>
<comment type="caution">
    <text evidence="2">The sequence shown here is derived from an EMBL/GenBank/DDBJ whole genome shotgun (WGS) entry which is preliminary data.</text>
</comment>
<feature type="compositionally biased region" description="Basic residues" evidence="1">
    <location>
        <begin position="42"/>
        <end position="51"/>
    </location>
</feature>
<keyword evidence="3" id="KW-1185">Reference proteome</keyword>
<evidence type="ECO:0000313" key="3">
    <source>
        <dbReference type="Proteomes" id="UP000790580"/>
    </source>
</evidence>
<reference evidence="2 3" key="1">
    <citation type="submission" date="2021-06" db="EMBL/GenBank/DDBJ databases">
        <title>Bacillus sp. RD4P76, an endophyte from a halophyte.</title>
        <authorList>
            <person name="Sun J.-Q."/>
        </authorList>
    </citation>
    <scope>NUCLEOTIDE SEQUENCE [LARGE SCALE GENOMIC DNA]</scope>
    <source>
        <strain evidence="2 3">JCM 17098</strain>
    </source>
</reference>
<dbReference type="RefSeq" id="WP_216943412.1">
    <property type="nucleotide sequence ID" value="NZ_JAHQCR010000091.1"/>
</dbReference>
<proteinExistence type="predicted"/>
<name>A0ABS6K0F8_9BACI</name>
<feature type="compositionally biased region" description="Basic and acidic residues" evidence="1">
    <location>
        <begin position="1"/>
        <end position="12"/>
    </location>
</feature>
<dbReference type="Proteomes" id="UP000790580">
    <property type="component" value="Unassembled WGS sequence"/>
</dbReference>
<organism evidence="2 3">
    <name type="scientific">Evansella alkalicola</name>
    <dbReference type="NCBI Taxonomy" id="745819"/>
    <lineage>
        <taxon>Bacteria</taxon>
        <taxon>Bacillati</taxon>
        <taxon>Bacillota</taxon>
        <taxon>Bacilli</taxon>
        <taxon>Bacillales</taxon>
        <taxon>Bacillaceae</taxon>
        <taxon>Evansella</taxon>
    </lineage>
</organism>
<gene>
    <name evidence="2" type="ORF">KS407_23220</name>
</gene>
<evidence type="ECO:0000313" key="2">
    <source>
        <dbReference type="EMBL" id="MBU9724341.1"/>
    </source>
</evidence>
<evidence type="ECO:0000256" key="1">
    <source>
        <dbReference type="SAM" id="MobiDB-lite"/>
    </source>
</evidence>
<accession>A0ABS6K0F8</accession>
<feature type="region of interest" description="Disordered" evidence="1">
    <location>
        <begin position="1"/>
        <end position="51"/>
    </location>
</feature>
<sequence length="51" mass="5757">MSAEARAADKRQSIHVVNVRSSRSSGQKSEDQSSKCPQQQKQRTKVNRSKQ</sequence>
<protein>
    <submittedName>
        <fullName evidence="2">Uncharacterized protein</fullName>
    </submittedName>
</protein>